<feature type="domain" description="Ice-binding protein C-terminal" evidence="1">
    <location>
        <begin position="259"/>
        <end position="283"/>
    </location>
</feature>
<name>N6YMU8_9RHOO</name>
<dbReference type="NCBIfam" id="TIGR02595">
    <property type="entry name" value="PEP_CTERM"/>
    <property type="match status" value="1"/>
</dbReference>
<dbReference type="Pfam" id="PF07589">
    <property type="entry name" value="PEP-CTERM"/>
    <property type="match status" value="1"/>
</dbReference>
<comment type="caution">
    <text evidence="2">The sequence shown here is derived from an EMBL/GenBank/DDBJ whole genome shotgun (WGS) entry which is preliminary data.</text>
</comment>
<keyword evidence="3" id="KW-1185">Reference proteome</keyword>
<dbReference type="EMBL" id="AMXF01000188">
    <property type="protein sequence ID" value="ENO95656.1"/>
    <property type="molecule type" value="Genomic_DNA"/>
</dbReference>
<dbReference type="Proteomes" id="UP000013047">
    <property type="component" value="Unassembled WGS sequence"/>
</dbReference>
<gene>
    <name evidence="2" type="ORF">C667_17930</name>
</gene>
<dbReference type="InterPro" id="IPR013424">
    <property type="entry name" value="Ice-binding_C"/>
</dbReference>
<evidence type="ECO:0000259" key="1">
    <source>
        <dbReference type="Pfam" id="PF07589"/>
    </source>
</evidence>
<organism evidence="2 3">
    <name type="scientific">Thauera phenylacetica B4P</name>
    <dbReference type="NCBI Taxonomy" id="1234382"/>
    <lineage>
        <taxon>Bacteria</taxon>
        <taxon>Pseudomonadati</taxon>
        <taxon>Pseudomonadota</taxon>
        <taxon>Betaproteobacteria</taxon>
        <taxon>Rhodocyclales</taxon>
        <taxon>Zoogloeaceae</taxon>
        <taxon>Thauera</taxon>
    </lineage>
</organism>
<evidence type="ECO:0000313" key="2">
    <source>
        <dbReference type="EMBL" id="ENO95656.1"/>
    </source>
</evidence>
<reference evidence="2 3" key="1">
    <citation type="submission" date="2012-09" db="EMBL/GenBank/DDBJ databases">
        <title>Draft Genome Sequences of 6 Strains from Genus Thauera.</title>
        <authorList>
            <person name="Liu B."/>
            <person name="Shapleigh J.P."/>
            <person name="Frostegard A.H."/>
        </authorList>
    </citation>
    <scope>NUCLEOTIDE SEQUENCE [LARGE SCALE GENOMIC DNA]</scope>
    <source>
        <strain evidence="2 3">B4P</strain>
    </source>
</reference>
<proteinExistence type="predicted"/>
<sequence length="298" mass="31171">MPRKLRQSARLLPVEVIMKMLRPILSATALALLSAPAAAVVVLYDQSFEAPVGFSNDGGDVNIYKTVNQLYGNQPAGFLFAQANTVETLLVGGTQAWAAAQGGSGGFKDPSGVGGSYVLGMLSTVQNDLLGLSFDVGSYKFLNFRLNVSSIDLDRWGGPFVPQGGAAPSFRFSLFDNPGGAVGVGAGTALDSVEVTGKVAPNKWTFDWSEFTVALDATGNTNGNVTLQVDLLSGGYAAMDNFRIAAADTSGDVGDPTNPVPEPYTLALLGIGLAAIRLGRARRGRARWHGSAYENMSS</sequence>
<evidence type="ECO:0000313" key="3">
    <source>
        <dbReference type="Proteomes" id="UP000013047"/>
    </source>
</evidence>
<dbReference type="AlphaFoldDB" id="N6YMU8"/>
<protein>
    <recommendedName>
        <fullName evidence="1">Ice-binding protein C-terminal domain-containing protein</fullName>
    </recommendedName>
</protein>
<accession>N6YMU8</accession>